<dbReference type="InterPro" id="IPR018728">
    <property type="entry name" value="DUF2268"/>
</dbReference>
<sequence>MKINVIDTMATYERMYAQPAGMREQLFRYELMKPFEPMWTTIQVPLQAAQPGGYDVVMAAGMLGCLDAGRDDFGQPAVKTLREQGWPEKAGQVLEQCAAYAGRFGLKVKADEILCGFFLADPDKLRLQRSYTGFGGIPGYIQIIVYPTEYNLPRLPSILAHEFHHNLRFSYTDWDHGNVTLGEYLVIEGLAESFAKEMYGEEQLGPWVTLFDEEDLAYSIEVIGERLTTKGFDEVAAYMYGDEIAQAQGFPPVGLSACSGYAVGYRAVQSFLARTGMTAAEATTLDSWDIVRECGLF</sequence>
<evidence type="ECO:0000313" key="2">
    <source>
        <dbReference type="EMBL" id="RJG24309.1"/>
    </source>
</evidence>
<feature type="domain" description="DUF2268" evidence="1">
    <location>
        <begin position="94"/>
        <end position="291"/>
    </location>
</feature>
<organism evidence="2 3">
    <name type="scientific">Paenibacillus thiaminolyticus</name>
    <name type="common">Bacillus thiaminolyticus</name>
    <dbReference type="NCBI Taxonomy" id="49283"/>
    <lineage>
        <taxon>Bacteria</taxon>
        <taxon>Bacillati</taxon>
        <taxon>Bacillota</taxon>
        <taxon>Bacilli</taxon>
        <taxon>Bacillales</taxon>
        <taxon>Paenibacillaceae</taxon>
        <taxon>Paenibacillus</taxon>
    </lineage>
</organism>
<dbReference type="Proteomes" id="UP000266177">
    <property type="component" value="Unassembled WGS sequence"/>
</dbReference>
<dbReference type="EMBL" id="QYZD01000007">
    <property type="protein sequence ID" value="RJG24309.1"/>
    <property type="molecule type" value="Genomic_DNA"/>
</dbReference>
<comment type="caution">
    <text evidence="2">The sequence shown here is derived from an EMBL/GenBank/DDBJ whole genome shotgun (WGS) entry which is preliminary data.</text>
</comment>
<proteinExistence type="predicted"/>
<accession>A0A3A3GMX0</accession>
<name>A0A3A3GMX0_PANTH</name>
<evidence type="ECO:0000313" key="3">
    <source>
        <dbReference type="Proteomes" id="UP000266177"/>
    </source>
</evidence>
<reference evidence="2 3" key="1">
    <citation type="submission" date="2018-09" db="EMBL/GenBank/DDBJ databases">
        <title>Paenibacillus SK2017-BO5.</title>
        <authorList>
            <person name="Piskunova J.V."/>
            <person name="Dubiley S.A."/>
            <person name="Severinov K.V."/>
        </authorList>
    </citation>
    <scope>NUCLEOTIDE SEQUENCE [LARGE SCALE GENOMIC DNA]</scope>
    <source>
        <strain evidence="2 3">BO5</strain>
    </source>
</reference>
<dbReference type="Pfam" id="PF10026">
    <property type="entry name" value="DUF2268"/>
    <property type="match status" value="1"/>
</dbReference>
<protein>
    <recommendedName>
        <fullName evidence="1">DUF2268 domain-containing protein</fullName>
    </recommendedName>
</protein>
<evidence type="ECO:0000259" key="1">
    <source>
        <dbReference type="Pfam" id="PF10026"/>
    </source>
</evidence>
<dbReference type="AlphaFoldDB" id="A0A3A3GMX0"/>
<dbReference type="OrthoDB" id="148961at2"/>
<dbReference type="RefSeq" id="WP_119793362.1">
    <property type="nucleotide sequence ID" value="NZ_QYZD01000007.1"/>
</dbReference>
<gene>
    <name evidence="2" type="ORF">DQX05_10640</name>
</gene>